<evidence type="ECO:0000313" key="1">
    <source>
        <dbReference type="EMBL" id="SCZ61688.1"/>
    </source>
</evidence>
<dbReference type="AlphaFoldDB" id="A0A1G5QJA2"/>
<keyword evidence="2" id="KW-1185">Reference proteome</keyword>
<name>A0A1G5QJA2_9RHOB</name>
<reference evidence="1 2" key="1">
    <citation type="submission" date="2016-10" db="EMBL/GenBank/DDBJ databases">
        <authorList>
            <person name="de Groot N.N."/>
        </authorList>
    </citation>
    <scope>NUCLEOTIDE SEQUENCE [LARGE SCALE GENOMIC DNA]</scope>
    <source>
        <strain evidence="1 2">U95</strain>
    </source>
</reference>
<accession>A0A1G5QJA2</accession>
<organism evidence="1 2">
    <name type="scientific">Epibacterium ulvae</name>
    <dbReference type="NCBI Taxonomy" id="1156985"/>
    <lineage>
        <taxon>Bacteria</taxon>
        <taxon>Pseudomonadati</taxon>
        <taxon>Pseudomonadota</taxon>
        <taxon>Alphaproteobacteria</taxon>
        <taxon>Rhodobacterales</taxon>
        <taxon>Roseobacteraceae</taxon>
        <taxon>Epibacterium</taxon>
    </lineage>
</organism>
<protein>
    <recommendedName>
        <fullName evidence="3">Tetratricopeptide repeat-containing protein</fullName>
    </recommendedName>
</protein>
<dbReference type="Proteomes" id="UP000198767">
    <property type="component" value="Unassembled WGS sequence"/>
</dbReference>
<evidence type="ECO:0000313" key="2">
    <source>
        <dbReference type="Proteomes" id="UP000198767"/>
    </source>
</evidence>
<gene>
    <name evidence="1" type="ORF">SAMN04488118_104275</name>
</gene>
<sequence length="100" mass="11664">MRKAADILYLLSTYAIKGQFVEKALIYSQSGHHLFPQDTRLLETYVFSLLLNGNYEKAEEVLKSTDIRSQNLDFLRLRLSMILKKTTEEKTQLARMYLST</sequence>
<proteinExistence type="predicted"/>
<dbReference type="EMBL" id="FMWG01000004">
    <property type="protein sequence ID" value="SCZ61688.1"/>
    <property type="molecule type" value="Genomic_DNA"/>
</dbReference>
<evidence type="ECO:0008006" key="3">
    <source>
        <dbReference type="Google" id="ProtNLM"/>
    </source>
</evidence>